<sequence length="388" mass="47031">MDILKLNCLKVFEIIEHVDFNDKNFMKFTGIITNVENVKTIQLFFIKLNEFYEEYENKEKKLKFPKVDFSIKNIKKIFSYFTILYYPDIMNLDPNSITAKNLKSRGAIMRIHFLVVMNYIKNNEEIDNEKLLSRIKDFLFSFQDYDTRFEEWKNMDRECLIYNLTQSWCELDKDISYSEKENSKELHDITKEHIDIEKKKIIEKILLLDKDDGEDKFKNYFKIIEEKEAYELKQEEFIENLSIELERNMKKSFWDLMKQDLNKDPPVFISFINNLKELKHTIVACVIKNKLEVRNELDKVIDIELIEQMLKYKAYIYKDLVNVIRCINSYLWEFQAPSEDEKTKKYEDKLNKMIEKGEDIVEVLIYFMAYTMEKFENILLIKYQILKN</sequence>
<evidence type="ECO:0000313" key="1">
    <source>
        <dbReference type="EMBL" id="QDY52374.1"/>
    </source>
</evidence>
<dbReference type="EMBL" id="MK250091">
    <property type="protein sequence ID" value="QDY52374.1"/>
    <property type="molecule type" value="Genomic_DNA"/>
</dbReference>
<organism evidence="1">
    <name type="scientific">Mimiviridae sp. ChoanoV1</name>
    <dbReference type="NCBI Taxonomy" id="2596887"/>
    <lineage>
        <taxon>Viruses</taxon>
        <taxon>Varidnaviria</taxon>
        <taxon>Bamfordvirae</taxon>
        <taxon>Nucleocytoviricota</taxon>
        <taxon>Megaviricetes</taxon>
        <taxon>Imitervirales</taxon>
        <taxon>Schizomimiviridae</taxon>
    </lineage>
</organism>
<dbReference type="Pfam" id="PF05794">
    <property type="entry name" value="Tcp11"/>
    <property type="match status" value="1"/>
</dbReference>
<protein>
    <submittedName>
        <fullName evidence="1">T-complex protein 11</fullName>
    </submittedName>
</protein>
<gene>
    <name evidence="1" type="ORF">7_22</name>
</gene>
<dbReference type="InterPro" id="IPR008862">
    <property type="entry name" value="Tcp11"/>
</dbReference>
<reference evidence="1" key="1">
    <citation type="submission" date="2018-11" db="EMBL/GenBank/DDBJ databases">
        <title>A distinct lineage of giant viruses engineers rhodopsin photosystems in predatory marine eukaryotes.</title>
        <authorList>
            <person name="Needham D.M."/>
            <person name="Yoshizawa S."/>
            <person name="Hosaka T."/>
            <person name="Poirier C."/>
            <person name="Choi C.-J."/>
            <person name="Hehenberger E."/>
            <person name="Irwin N.A.T."/>
            <person name="Wilken S."/>
            <person name="Yung C.-M."/>
            <person name="Bachy C."/>
            <person name="Kurihara R."/>
            <person name="Nakajima Y."/>
            <person name="Kojima K."/>
            <person name="Kimura-Someya T."/>
            <person name="Leonard G."/>
            <person name="Malmstrom R.R."/>
            <person name="Mende D."/>
            <person name="Olson D.K."/>
            <person name="Sudo Y."/>
            <person name="Sudek S."/>
            <person name="Richards T.A."/>
            <person name="DeLong E.F."/>
            <person name="Keeling P.J."/>
            <person name="Santoro A.E."/>
            <person name="Shirouzu M."/>
            <person name="Iwasaki W."/>
            <person name="Worden A.Z."/>
        </authorList>
    </citation>
    <scope>NUCLEOTIDE SEQUENCE</scope>
</reference>
<proteinExistence type="predicted"/>
<accession>A0A5B8IQV5</accession>
<name>A0A5B8IQV5_9VIRU</name>